<keyword evidence="1" id="KW-0812">Transmembrane</keyword>
<dbReference type="PANTHER" id="PTHR30093">
    <property type="entry name" value="GENERAL SECRETION PATHWAY PROTEIN G"/>
    <property type="match status" value="1"/>
</dbReference>
<name>A0ABU7JH14_9GAMM</name>
<sequence>MILQWRTTWSVANERQGFSLLELMVVVAIVGILAAIAYPSYLDHVNTGRRTDAQRLLLEQVNTLERAYSRQGRYPELLTLPSHPHYELTYQSANPTEYLLSAIPHYTDSRCGTLTIDQFGVRTAATGDAICWRDQ</sequence>
<gene>
    <name evidence="2" type="ORF">QWF21_10430</name>
</gene>
<organism evidence="2 3">
    <name type="scientific">Alkalimonas mucilaginosa</name>
    <dbReference type="NCBI Taxonomy" id="3057676"/>
    <lineage>
        <taxon>Bacteria</taxon>
        <taxon>Pseudomonadati</taxon>
        <taxon>Pseudomonadota</taxon>
        <taxon>Gammaproteobacteria</taxon>
        <taxon>Alkalimonas</taxon>
    </lineage>
</organism>
<reference evidence="2 3" key="1">
    <citation type="submission" date="2023-06" db="EMBL/GenBank/DDBJ databases">
        <title>Alkalimonas sp., MEB004 an alkaliphilic bacterium isolated from Lonar Lake, India.</title>
        <authorList>
            <person name="Joshi A."/>
            <person name="Thite S."/>
        </authorList>
    </citation>
    <scope>NUCLEOTIDE SEQUENCE [LARGE SCALE GENOMIC DNA]</scope>
    <source>
        <strain evidence="2 3">MEB004</strain>
    </source>
</reference>
<dbReference type="PROSITE" id="PS00409">
    <property type="entry name" value="PROKAR_NTER_METHYL"/>
    <property type="match status" value="1"/>
</dbReference>
<accession>A0ABU7JH14</accession>
<protein>
    <submittedName>
        <fullName evidence="2">Type IV pilin protein</fullName>
    </submittedName>
</protein>
<comment type="caution">
    <text evidence="2">The sequence shown here is derived from an EMBL/GenBank/DDBJ whole genome shotgun (WGS) entry which is preliminary data.</text>
</comment>
<proteinExistence type="predicted"/>
<dbReference type="RefSeq" id="WP_330087989.1">
    <property type="nucleotide sequence ID" value="NZ_JAUGZK010000006.1"/>
</dbReference>
<dbReference type="Pfam" id="PF16732">
    <property type="entry name" value="ComP_DUS"/>
    <property type="match status" value="1"/>
</dbReference>
<dbReference type="InterPro" id="IPR045584">
    <property type="entry name" value="Pilin-like"/>
</dbReference>
<dbReference type="PANTHER" id="PTHR30093:SF47">
    <property type="entry name" value="TYPE IV PILUS NON-CORE MINOR PILIN PILE"/>
    <property type="match status" value="1"/>
</dbReference>
<dbReference type="NCBIfam" id="TIGR02532">
    <property type="entry name" value="IV_pilin_GFxxxE"/>
    <property type="match status" value="1"/>
</dbReference>
<dbReference type="SUPFAM" id="SSF54523">
    <property type="entry name" value="Pili subunits"/>
    <property type="match status" value="1"/>
</dbReference>
<keyword evidence="3" id="KW-1185">Reference proteome</keyword>
<dbReference type="Pfam" id="PF07963">
    <property type="entry name" value="N_methyl"/>
    <property type="match status" value="1"/>
</dbReference>
<dbReference type="InterPro" id="IPR031982">
    <property type="entry name" value="PilE-like"/>
</dbReference>
<dbReference type="Gene3D" id="3.30.700.10">
    <property type="entry name" value="Glycoprotein, Type 4 Pilin"/>
    <property type="match status" value="1"/>
</dbReference>
<dbReference type="EMBL" id="JAUGZK010000006">
    <property type="protein sequence ID" value="MEE2024663.1"/>
    <property type="molecule type" value="Genomic_DNA"/>
</dbReference>
<evidence type="ECO:0000313" key="3">
    <source>
        <dbReference type="Proteomes" id="UP001339167"/>
    </source>
</evidence>
<dbReference type="Proteomes" id="UP001339167">
    <property type="component" value="Unassembled WGS sequence"/>
</dbReference>
<evidence type="ECO:0000256" key="1">
    <source>
        <dbReference type="SAM" id="Phobius"/>
    </source>
</evidence>
<dbReference type="InterPro" id="IPR012902">
    <property type="entry name" value="N_methyl_site"/>
</dbReference>
<evidence type="ECO:0000313" key="2">
    <source>
        <dbReference type="EMBL" id="MEE2024663.1"/>
    </source>
</evidence>
<keyword evidence="1" id="KW-1133">Transmembrane helix</keyword>
<keyword evidence="1" id="KW-0472">Membrane</keyword>
<feature type="transmembrane region" description="Helical" evidence="1">
    <location>
        <begin position="20"/>
        <end position="41"/>
    </location>
</feature>